<dbReference type="AlphaFoldDB" id="A0A1R3ISA9"/>
<dbReference type="Gramene" id="OMO85473">
    <property type="protein sequence ID" value="OMO85473"/>
    <property type="gene ID" value="CCACVL1_10176"/>
</dbReference>
<accession>A0A1R3ISA9</accession>
<organism evidence="1 2">
    <name type="scientific">Corchorus capsularis</name>
    <name type="common">Jute</name>
    <dbReference type="NCBI Taxonomy" id="210143"/>
    <lineage>
        <taxon>Eukaryota</taxon>
        <taxon>Viridiplantae</taxon>
        <taxon>Streptophyta</taxon>
        <taxon>Embryophyta</taxon>
        <taxon>Tracheophyta</taxon>
        <taxon>Spermatophyta</taxon>
        <taxon>Magnoliopsida</taxon>
        <taxon>eudicotyledons</taxon>
        <taxon>Gunneridae</taxon>
        <taxon>Pentapetalae</taxon>
        <taxon>rosids</taxon>
        <taxon>malvids</taxon>
        <taxon>Malvales</taxon>
        <taxon>Malvaceae</taxon>
        <taxon>Grewioideae</taxon>
        <taxon>Apeibeae</taxon>
        <taxon>Corchorus</taxon>
    </lineage>
</organism>
<feature type="non-terminal residue" evidence="1">
    <location>
        <position position="1"/>
    </location>
</feature>
<sequence>IAKSKACSNQRAKLSFESPTMRGLCRLKSEYLPSQIQAFTTLSNPASKSV</sequence>
<evidence type="ECO:0000313" key="1">
    <source>
        <dbReference type="EMBL" id="OMO85473.1"/>
    </source>
</evidence>
<name>A0A1R3ISA9_COCAP</name>
<comment type="caution">
    <text evidence="1">The sequence shown here is derived from an EMBL/GenBank/DDBJ whole genome shotgun (WGS) entry which is preliminary data.</text>
</comment>
<dbReference type="Proteomes" id="UP000188268">
    <property type="component" value="Unassembled WGS sequence"/>
</dbReference>
<gene>
    <name evidence="1" type="ORF">CCACVL1_10176</name>
</gene>
<keyword evidence="2" id="KW-1185">Reference proteome</keyword>
<dbReference type="EMBL" id="AWWV01009596">
    <property type="protein sequence ID" value="OMO85473.1"/>
    <property type="molecule type" value="Genomic_DNA"/>
</dbReference>
<proteinExistence type="predicted"/>
<reference evidence="1 2" key="1">
    <citation type="submission" date="2013-09" db="EMBL/GenBank/DDBJ databases">
        <title>Corchorus capsularis genome sequencing.</title>
        <authorList>
            <person name="Alam M."/>
            <person name="Haque M.S."/>
            <person name="Islam M.S."/>
            <person name="Emdad E.M."/>
            <person name="Islam M.M."/>
            <person name="Ahmed B."/>
            <person name="Halim A."/>
            <person name="Hossen Q.M.M."/>
            <person name="Hossain M.Z."/>
            <person name="Ahmed R."/>
            <person name="Khan M.M."/>
            <person name="Islam R."/>
            <person name="Rashid M.M."/>
            <person name="Khan S.A."/>
            <person name="Rahman M.S."/>
            <person name="Alam M."/>
        </authorList>
    </citation>
    <scope>NUCLEOTIDE SEQUENCE [LARGE SCALE GENOMIC DNA]</scope>
    <source>
        <strain evidence="2">cv. CVL-1</strain>
        <tissue evidence="1">Whole seedling</tissue>
    </source>
</reference>
<evidence type="ECO:0000313" key="2">
    <source>
        <dbReference type="Proteomes" id="UP000188268"/>
    </source>
</evidence>
<protein>
    <submittedName>
        <fullName evidence="1">Uncharacterized protein</fullName>
    </submittedName>
</protein>